<reference evidence="1 2" key="1">
    <citation type="submission" date="2020-03" db="EMBL/GenBank/DDBJ databases">
        <title>Draft genome sequence of environmentally isolated violet-colored cultures.</title>
        <authorList>
            <person name="Wilson H.S."/>
        </authorList>
    </citation>
    <scope>NUCLEOTIDE SEQUENCE [LARGE SCALE GENOMIC DNA]</scope>
    <source>
        <strain evidence="1 2">HSC-16F04</strain>
    </source>
</reference>
<accession>A0ABX0L0E3</accession>
<dbReference type="RefSeq" id="WP_166829543.1">
    <property type="nucleotide sequence ID" value="NZ_JAAOLX010000012.1"/>
</dbReference>
<evidence type="ECO:0000313" key="1">
    <source>
        <dbReference type="EMBL" id="NHQ88207.1"/>
    </source>
</evidence>
<keyword evidence="2" id="KW-1185">Reference proteome</keyword>
<comment type="caution">
    <text evidence="1">The sequence shown here is derived from an EMBL/GenBank/DDBJ whole genome shotgun (WGS) entry which is preliminary data.</text>
</comment>
<dbReference type="Proteomes" id="UP000712570">
    <property type="component" value="Unassembled WGS sequence"/>
</dbReference>
<gene>
    <name evidence="1" type="ORF">HA050_19055</name>
</gene>
<dbReference type="EMBL" id="JAAOLX010000012">
    <property type="protein sequence ID" value="NHQ88207.1"/>
    <property type="molecule type" value="Genomic_DNA"/>
</dbReference>
<evidence type="ECO:0000313" key="2">
    <source>
        <dbReference type="Proteomes" id="UP000712570"/>
    </source>
</evidence>
<sequence>MTIIHDAYINALLADAAYVSTVGWAKVLSAQHLIMDTSCDIEEQI</sequence>
<name>A0ABX0L0E3_9NEIS</name>
<organism evidence="1 2">
    <name type="scientific">Iodobacter violaceini</name>
    <dbReference type="NCBI Taxonomy" id="3044271"/>
    <lineage>
        <taxon>Bacteria</taxon>
        <taxon>Pseudomonadati</taxon>
        <taxon>Pseudomonadota</taxon>
        <taxon>Betaproteobacteria</taxon>
        <taxon>Neisseriales</taxon>
        <taxon>Chitinibacteraceae</taxon>
        <taxon>Iodobacter</taxon>
    </lineage>
</organism>
<proteinExistence type="predicted"/>
<protein>
    <submittedName>
        <fullName evidence="1">Uncharacterized protein</fullName>
    </submittedName>
</protein>